<dbReference type="InterPro" id="IPR020449">
    <property type="entry name" value="Tscrpt_reg_AraC-type_HTH"/>
</dbReference>
<reference evidence="5" key="1">
    <citation type="submission" date="2022-05" db="EMBL/GenBank/DDBJ databases">
        <title>Novel bacterial taxa in a minimal lignocellulolytic consortium and its capacity to transform plastics disclosed by genome-resolved metagenomics.</title>
        <authorList>
            <person name="Rodriguez C.A.D."/>
            <person name="Diaz-Garcia L."/>
            <person name="Herrera K."/>
            <person name="Tarazona N.A."/>
            <person name="Sproer C."/>
            <person name="Overmann J."/>
            <person name="Jimenez D.J."/>
        </authorList>
    </citation>
    <scope>NUCLEOTIDE SEQUENCE</scope>
    <source>
        <strain evidence="5">MAG5</strain>
    </source>
</reference>
<organism evidence="5 6">
    <name type="scientific">Candidatus Pristimantibacillus lignocellulolyticus</name>
    <dbReference type="NCBI Taxonomy" id="2994561"/>
    <lineage>
        <taxon>Bacteria</taxon>
        <taxon>Bacillati</taxon>
        <taxon>Bacillota</taxon>
        <taxon>Bacilli</taxon>
        <taxon>Bacillales</taxon>
        <taxon>Paenibacillaceae</taxon>
        <taxon>Candidatus Pristimantibacillus</taxon>
    </lineage>
</organism>
<dbReference type="SMART" id="SM00342">
    <property type="entry name" value="HTH_ARAC"/>
    <property type="match status" value="1"/>
</dbReference>
<evidence type="ECO:0000259" key="4">
    <source>
        <dbReference type="PROSITE" id="PS01124"/>
    </source>
</evidence>
<dbReference type="PROSITE" id="PS01124">
    <property type="entry name" value="HTH_ARAC_FAMILY_2"/>
    <property type="match status" value="1"/>
</dbReference>
<dbReference type="Gene3D" id="1.10.10.60">
    <property type="entry name" value="Homeodomain-like"/>
    <property type="match status" value="1"/>
</dbReference>
<accession>A0A9J6ZID7</accession>
<dbReference type="KEGG" id="plig:NAG76_06080"/>
<keyword evidence="2" id="KW-0238">DNA-binding</keyword>
<keyword evidence="1" id="KW-0805">Transcription regulation</keyword>
<evidence type="ECO:0000256" key="2">
    <source>
        <dbReference type="ARBA" id="ARBA00023125"/>
    </source>
</evidence>
<dbReference type="PANTHER" id="PTHR43280:SF28">
    <property type="entry name" value="HTH-TYPE TRANSCRIPTIONAL ACTIVATOR RHAS"/>
    <property type="match status" value="1"/>
</dbReference>
<dbReference type="InterPro" id="IPR018060">
    <property type="entry name" value="HTH_AraC"/>
</dbReference>
<evidence type="ECO:0000256" key="3">
    <source>
        <dbReference type="ARBA" id="ARBA00023163"/>
    </source>
</evidence>
<dbReference type="GO" id="GO:0003700">
    <property type="term" value="F:DNA-binding transcription factor activity"/>
    <property type="evidence" value="ECO:0007669"/>
    <property type="project" value="InterPro"/>
</dbReference>
<dbReference type="SUPFAM" id="SSF46689">
    <property type="entry name" value="Homeodomain-like"/>
    <property type="match status" value="1"/>
</dbReference>
<dbReference type="Pfam" id="PF12833">
    <property type="entry name" value="HTH_18"/>
    <property type="match status" value="1"/>
</dbReference>
<feature type="domain" description="HTH araC/xylS-type" evidence="4">
    <location>
        <begin position="176"/>
        <end position="276"/>
    </location>
</feature>
<dbReference type="SUPFAM" id="SSF51215">
    <property type="entry name" value="Regulatory protein AraC"/>
    <property type="match status" value="1"/>
</dbReference>
<dbReference type="Gene3D" id="2.60.120.280">
    <property type="entry name" value="Regulatory protein AraC"/>
    <property type="match status" value="1"/>
</dbReference>
<evidence type="ECO:0000313" key="6">
    <source>
        <dbReference type="Proteomes" id="UP001056756"/>
    </source>
</evidence>
<evidence type="ECO:0000256" key="1">
    <source>
        <dbReference type="ARBA" id="ARBA00023015"/>
    </source>
</evidence>
<keyword evidence="3" id="KW-0804">Transcription</keyword>
<dbReference type="AlphaFoldDB" id="A0A9J6ZID7"/>
<dbReference type="InterPro" id="IPR018062">
    <property type="entry name" value="HTH_AraC-typ_CS"/>
</dbReference>
<sequence length="277" mass="32697">MMHTRYELTPSAISSFPLFIESIGHNEDQEKIFRPHGFSYFHWLQTYEGEGEFIIEDKTYRLTKGTGVLLYPDVAHTYYTVTDQWCTQYITFGGSNVDTILRTLGIEQSTYFSWEEHSPLHMTITNIIDKLENNNNDIYYSSYDMSSDVYFFLMQLKQHGQMNNRTSIQRHIVQLQPVLDWLEIHYADPNVGIEQMATVLKLTPRQMNTLFQTAFHVSPYAYLIRLRLRKSKEMLLLEREISITQIASRVGFRDVSHFVASFRKQMELTPEKFRLMN</sequence>
<evidence type="ECO:0000313" key="5">
    <source>
        <dbReference type="EMBL" id="URN95812.1"/>
    </source>
</evidence>
<dbReference type="Pfam" id="PF02311">
    <property type="entry name" value="AraC_binding"/>
    <property type="match status" value="1"/>
</dbReference>
<gene>
    <name evidence="5" type="ORF">NAG76_06080</name>
</gene>
<dbReference type="Proteomes" id="UP001056756">
    <property type="component" value="Chromosome"/>
</dbReference>
<dbReference type="InterPro" id="IPR003313">
    <property type="entry name" value="AraC-bd"/>
</dbReference>
<proteinExistence type="predicted"/>
<dbReference type="EMBL" id="CP097899">
    <property type="protein sequence ID" value="URN95812.1"/>
    <property type="molecule type" value="Genomic_DNA"/>
</dbReference>
<dbReference type="PROSITE" id="PS00041">
    <property type="entry name" value="HTH_ARAC_FAMILY_1"/>
    <property type="match status" value="1"/>
</dbReference>
<name>A0A9J6ZID7_9BACL</name>
<dbReference type="GO" id="GO:0043565">
    <property type="term" value="F:sequence-specific DNA binding"/>
    <property type="evidence" value="ECO:0007669"/>
    <property type="project" value="InterPro"/>
</dbReference>
<dbReference type="PRINTS" id="PR00032">
    <property type="entry name" value="HTHARAC"/>
</dbReference>
<dbReference type="PANTHER" id="PTHR43280">
    <property type="entry name" value="ARAC-FAMILY TRANSCRIPTIONAL REGULATOR"/>
    <property type="match status" value="1"/>
</dbReference>
<dbReference type="InterPro" id="IPR009057">
    <property type="entry name" value="Homeodomain-like_sf"/>
</dbReference>
<protein>
    <submittedName>
        <fullName evidence="5">AraC family transcriptional regulator</fullName>
    </submittedName>
</protein>
<dbReference type="InterPro" id="IPR037923">
    <property type="entry name" value="HTH-like"/>
</dbReference>